<reference evidence="1" key="1">
    <citation type="submission" date="2018-02" db="EMBL/GenBank/DDBJ databases">
        <title>Rhizophora mucronata_Transcriptome.</title>
        <authorList>
            <person name="Meera S.P."/>
            <person name="Sreeshan A."/>
            <person name="Augustine A."/>
        </authorList>
    </citation>
    <scope>NUCLEOTIDE SEQUENCE</scope>
    <source>
        <tissue evidence="1">Leaf</tissue>
    </source>
</reference>
<proteinExistence type="predicted"/>
<dbReference type="EMBL" id="GGEC01076088">
    <property type="protein sequence ID" value="MBX56572.1"/>
    <property type="molecule type" value="Transcribed_RNA"/>
</dbReference>
<evidence type="ECO:0000313" key="1">
    <source>
        <dbReference type="EMBL" id="MBX56572.1"/>
    </source>
</evidence>
<organism evidence="1">
    <name type="scientific">Rhizophora mucronata</name>
    <name type="common">Asiatic mangrove</name>
    <dbReference type="NCBI Taxonomy" id="61149"/>
    <lineage>
        <taxon>Eukaryota</taxon>
        <taxon>Viridiplantae</taxon>
        <taxon>Streptophyta</taxon>
        <taxon>Embryophyta</taxon>
        <taxon>Tracheophyta</taxon>
        <taxon>Spermatophyta</taxon>
        <taxon>Magnoliopsida</taxon>
        <taxon>eudicotyledons</taxon>
        <taxon>Gunneridae</taxon>
        <taxon>Pentapetalae</taxon>
        <taxon>rosids</taxon>
        <taxon>fabids</taxon>
        <taxon>Malpighiales</taxon>
        <taxon>Rhizophoraceae</taxon>
        <taxon>Rhizophora</taxon>
    </lineage>
</organism>
<accession>A0A2P2PPA0</accession>
<dbReference type="AlphaFoldDB" id="A0A2P2PPA0"/>
<sequence length="43" mass="5011">MTCNKKIQQKNKIAYPVMCSEFYPLNWIFPGENKMGTTARDNV</sequence>
<protein>
    <submittedName>
        <fullName evidence="1">Uncharacterized protein</fullName>
    </submittedName>
</protein>
<name>A0A2P2PPA0_RHIMU</name>